<dbReference type="Proteomes" id="UP000002484">
    <property type="component" value="Chromosome"/>
</dbReference>
<dbReference type="STRING" id="298654.FraEuI1c_0861"/>
<proteinExistence type="predicted"/>
<dbReference type="OrthoDB" id="5194275at2"/>
<organism evidence="2 3">
    <name type="scientific">Pseudofrankia inefficax (strain DSM 45817 / CECT 9037 / DDB 130130 / EuI1c)</name>
    <name type="common">Frankia inefficax</name>
    <dbReference type="NCBI Taxonomy" id="298654"/>
    <lineage>
        <taxon>Bacteria</taxon>
        <taxon>Bacillati</taxon>
        <taxon>Actinomycetota</taxon>
        <taxon>Actinomycetes</taxon>
        <taxon>Frankiales</taxon>
        <taxon>Frankiaceae</taxon>
        <taxon>Pseudofrankia</taxon>
    </lineage>
</organism>
<keyword evidence="3" id="KW-1185">Reference proteome</keyword>
<evidence type="ECO:0000313" key="2">
    <source>
        <dbReference type="EMBL" id="ADP78939.1"/>
    </source>
</evidence>
<feature type="domain" description="Trypsin-co-occurring" evidence="1">
    <location>
        <begin position="13"/>
        <end position="89"/>
    </location>
</feature>
<accession>E3IW97</accession>
<dbReference type="AlphaFoldDB" id="E3IW97"/>
<dbReference type="KEGG" id="fri:FraEuI1c_0861"/>
<dbReference type="InParanoid" id="E3IW97"/>
<gene>
    <name evidence="2" type="ordered locus">FraEuI1c_0861</name>
</gene>
<dbReference type="EMBL" id="CP002299">
    <property type="protein sequence ID" value="ADP78939.1"/>
    <property type="molecule type" value="Genomic_DNA"/>
</dbReference>
<evidence type="ECO:0000259" key="1">
    <source>
        <dbReference type="Pfam" id="PF19631"/>
    </source>
</evidence>
<evidence type="ECO:0000313" key="3">
    <source>
        <dbReference type="Proteomes" id="UP000002484"/>
    </source>
</evidence>
<dbReference type="RefSeq" id="WP_013422060.1">
    <property type="nucleotide sequence ID" value="NC_014666.1"/>
</dbReference>
<dbReference type="Pfam" id="PF19631">
    <property type="entry name" value="Trypco2"/>
    <property type="match status" value="1"/>
</dbReference>
<protein>
    <recommendedName>
        <fullName evidence="1">Trypsin-co-occurring domain-containing protein</fullName>
    </recommendedName>
</protein>
<sequence>MGERNAGSVDGLGLADAIGVLRDELLKARAAGAGADIQLPVESMTVELTVTATRSADGKAGFKVPVVDLELGGGASRERGTQQTVTVVFGAPVDRAGNSVKVAAADDVLKG</sequence>
<reference evidence="2 3" key="1">
    <citation type="submission" date="2010-10" db="EMBL/GenBank/DDBJ databases">
        <title>Complete sequence of Frankia sp. EuI1c.</title>
        <authorList>
            <consortium name="US DOE Joint Genome Institute"/>
            <person name="Lucas S."/>
            <person name="Copeland A."/>
            <person name="Lapidus A."/>
            <person name="Cheng J.-F."/>
            <person name="Bruce D."/>
            <person name="Goodwin L."/>
            <person name="Pitluck S."/>
            <person name="Chertkov O."/>
            <person name="Detter J.C."/>
            <person name="Han C."/>
            <person name="Tapia R."/>
            <person name="Land M."/>
            <person name="Hauser L."/>
            <person name="Jeffries C."/>
            <person name="Kyrpides N."/>
            <person name="Ivanova N."/>
            <person name="Mikhailova N."/>
            <person name="Beauchemin N."/>
            <person name="Sen A."/>
            <person name="Sur S.A."/>
            <person name="Gtari M."/>
            <person name="Wall L."/>
            <person name="Tisa L."/>
            <person name="Woyke T."/>
        </authorList>
    </citation>
    <scope>NUCLEOTIDE SEQUENCE [LARGE SCALE GENOMIC DNA]</scope>
    <source>
        <strain evidence="3">DSM 45817 / CECT 9037 / EuI1c</strain>
    </source>
</reference>
<dbReference type="HOGENOM" id="CLU_2154678_0_0_11"/>
<name>E3IW97_PSEI1</name>
<dbReference type="InterPro" id="IPR045608">
    <property type="entry name" value="Trypco2"/>
</dbReference>